<accession>A0A0C9X4S7</accession>
<evidence type="ECO:0000313" key="1">
    <source>
        <dbReference type="EMBL" id="KIJ92641.1"/>
    </source>
</evidence>
<reference evidence="1 2" key="1">
    <citation type="submission" date="2014-04" db="EMBL/GenBank/DDBJ databases">
        <authorList>
            <consortium name="DOE Joint Genome Institute"/>
            <person name="Kuo A."/>
            <person name="Kohler A."/>
            <person name="Nagy L.G."/>
            <person name="Floudas D."/>
            <person name="Copeland A."/>
            <person name="Barry K.W."/>
            <person name="Cichocki N."/>
            <person name="Veneault-Fourrey C."/>
            <person name="LaButti K."/>
            <person name="Lindquist E.A."/>
            <person name="Lipzen A."/>
            <person name="Lundell T."/>
            <person name="Morin E."/>
            <person name="Murat C."/>
            <person name="Sun H."/>
            <person name="Tunlid A."/>
            <person name="Henrissat B."/>
            <person name="Grigoriev I.V."/>
            <person name="Hibbett D.S."/>
            <person name="Martin F."/>
            <person name="Nordberg H.P."/>
            <person name="Cantor M.N."/>
            <person name="Hua S.X."/>
        </authorList>
    </citation>
    <scope>NUCLEOTIDE SEQUENCE [LARGE SCALE GENOMIC DNA]</scope>
    <source>
        <strain evidence="1 2">LaAM-08-1</strain>
    </source>
</reference>
<organism evidence="1 2">
    <name type="scientific">Laccaria amethystina LaAM-08-1</name>
    <dbReference type="NCBI Taxonomy" id="1095629"/>
    <lineage>
        <taxon>Eukaryota</taxon>
        <taxon>Fungi</taxon>
        <taxon>Dikarya</taxon>
        <taxon>Basidiomycota</taxon>
        <taxon>Agaricomycotina</taxon>
        <taxon>Agaricomycetes</taxon>
        <taxon>Agaricomycetidae</taxon>
        <taxon>Agaricales</taxon>
        <taxon>Agaricineae</taxon>
        <taxon>Hydnangiaceae</taxon>
        <taxon>Laccaria</taxon>
    </lineage>
</organism>
<dbReference type="EMBL" id="KN838895">
    <property type="protein sequence ID" value="KIJ92641.1"/>
    <property type="molecule type" value="Genomic_DNA"/>
</dbReference>
<dbReference type="Gene3D" id="1.10.472.10">
    <property type="entry name" value="Cyclin-like"/>
    <property type="match status" value="1"/>
</dbReference>
<reference evidence="2" key="2">
    <citation type="submission" date="2015-01" db="EMBL/GenBank/DDBJ databases">
        <title>Evolutionary Origins and Diversification of the Mycorrhizal Mutualists.</title>
        <authorList>
            <consortium name="DOE Joint Genome Institute"/>
            <consortium name="Mycorrhizal Genomics Consortium"/>
            <person name="Kohler A."/>
            <person name="Kuo A."/>
            <person name="Nagy L.G."/>
            <person name="Floudas D."/>
            <person name="Copeland A."/>
            <person name="Barry K.W."/>
            <person name="Cichocki N."/>
            <person name="Veneault-Fourrey C."/>
            <person name="LaButti K."/>
            <person name="Lindquist E.A."/>
            <person name="Lipzen A."/>
            <person name="Lundell T."/>
            <person name="Morin E."/>
            <person name="Murat C."/>
            <person name="Riley R."/>
            <person name="Ohm R."/>
            <person name="Sun H."/>
            <person name="Tunlid A."/>
            <person name="Henrissat B."/>
            <person name="Grigoriev I.V."/>
            <person name="Hibbett D.S."/>
            <person name="Martin F."/>
        </authorList>
    </citation>
    <scope>NUCLEOTIDE SEQUENCE [LARGE SCALE GENOMIC DNA]</scope>
    <source>
        <strain evidence="2">LaAM-08-1</strain>
    </source>
</reference>
<dbReference type="Proteomes" id="UP000054477">
    <property type="component" value="Unassembled WGS sequence"/>
</dbReference>
<dbReference type="OrthoDB" id="3091725at2759"/>
<dbReference type="HOGENOM" id="CLU_924579_0_0_1"/>
<dbReference type="AlphaFoldDB" id="A0A0C9X4S7"/>
<gene>
    <name evidence="1" type="ORF">K443DRAFT_648855</name>
</gene>
<dbReference type="CDD" id="cd20557">
    <property type="entry name" value="CYCLIN_ScPCL1-like"/>
    <property type="match status" value="1"/>
</dbReference>
<proteinExistence type="predicted"/>
<evidence type="ECO:0000313" key="2">
    <source>
        <dbReference type="Proteomes" id="UP000054477"/>
    </source>
</evidence>
<evidence type="ECO:0008006" key="3">
    <source>
        <dbReference type="Google" id="ProtNLM"/>
    </source>
</evidence>
<name>A0A0C9X4S7_9AGAR</name>
<protein>
    <recommendedName>
        <fullName evidence="3">Cyclin N-terminal domain-containing protein</fullName>
    </recommendedName>
</protein>
<sequence>MTPRSILTWRHPILFIGGPLVASKYRTTVLLSDTHRSQIRYSGRSLNLAAFIMTAMSTSHNVSMGSSLFTRTPSPLAHSLALLDSHCPHSSLHAHLQLERIPRRSSVGQYDTFFGLDDVVASFSDYLVDVFGCPLKLESPGTLKIEPKLQHFIAEVVYSAGLPISVASAALILLKRLRAHIPKITKPSGLSGHRLFLAAFIIAALEQSLCYGDSQKENKIFGASYWSKISMFSTREVDELTSQFFNRLEDNVTVFPSRAVTLEQTGCPFVIKSYWSVAHSASGGNVRDKLRGSMLSGGSAK</sequence>
<keyword evidence="2" id="KW-1185">Reference proteome</keyword>
<dbReference type="STRING" id="1095629.A0A0C9X4S7"/>